<feature type="transmembrane region" description="Helical" evidence="2">
    <location>
        <begin position="97"/>
        <end position="119"/>
    </location>
</feature>
<evidence type="ECO:0000256" key="1">
    <source>
        <dbReference type="SAM" id="MobiDB-lite"/>
    </source>
</evidence>
<keyword evidence="2" id="KW-1133">Transmembrane helix</keyword>
<feature type="compositionally biased region" description="Gly residues" evidence="1">
    <location>
        <begin position="155"/>
        <end position="164"/>
    </location>
</feature>
<name>A0ABU8E107_9ACTN</name>
<sequence length="314" mass="31648">MSQPPYPPNDGSPPPYGQQPDPYGQQGQYGQPQYGQPDQYGQQGQYGQQPQFGQPDQYGQQGQYGQPQYGQPQYGQPDQQFGQQPYGQQPPKSKGPLIALAIGAVVVVAAIVVGLVLFLGDDDDSGTTAAPTSTSASSSAASSSSSSGSSSSSSSGGGSGGGSGSVPEGTAPSGLGDDAELDQLAEQCFAEDWAACDTLWLTSDVGSDYETYGETCGGRNDPSAGQCASTYGDGSGGSSGGDIPPPGASPDGLGTDTSLNALASSCYGGSMSDCDSLYFAASAPEQQVYRDYGDSCAGRQAVGTGVTCRTAFPG</sequence>
<keyword evidence="2" id="KW-0472">Membrane</keyword>
<feature type="compositionally biased region" description="Low complexity" evidence="1">
    <location>
        <begin position="18"/>
        <end position="95"/>
    </location>
</feature>
<protein>
    <submittedName>
        <fullName evidence="3">Uncharacterized protein</fullName>
    </submittedName>
</protein>
<evidence type="ECO:0000313" key="3">
    <source>
        <dbReference type="EMBL" id="MEI4277329.1"/>
    </source>
</evidence>
<keyword evidence="2" id="KW-0812">Transmembrane</keyword>
<accession>A0ABU8E107</accession>
<feature type="region of interest" description="Disordered" evidence="1">
    <location>
        <begin position="221"/>
        <end position="255"/>
    </location>
</feature>
<dbReference type="RefSeq" id="WP_336391771.1">
    <property type="nucleotide sequence ID" value="NZ_JBAPLV010000002.1"/>
</dbReference>
<organism evidence="3 4">
    <name type="scientific">Klenkia terrae</name>
    <dbReference type="NCBI Taxonomy" id="1052259"/>
    <lineage>
        <taxon>Bacteria</taxon>
        <taxon>Bacillati</taxon>
        <taxon>Actinomycetota</taxon>
        <taxon>Actinomycetes</taxon>
        <taxon>Geodermatophilales</taxon>
        <taxon>Geodermatophilaceae</taxon>
        <taxon>Klenkia</taxon>
    </lineage>
</organism>
<comment type="caution">
    <text evidence="3">The sequence shown here is derived from an EMBL/GenBank/DDBJ whole genome shotgun (WGS) entry which is preliminary data.</text>
</comment>
<feature type="region of interest" description="Disordered" evidence="1">
    <location>
        <begin position="125"/>
        <end position="178"/>
    </location>
</feature>
<dbReference type="EMBL" id="JBAPLV010000002">
    <property type="protein sequence ID" value="MEI4277329.1"/>
    <property type="molecule type" value="Genomic_DNA"/>
</dbReference>
<evidence type="ECO:0000313" key="4">
    <source>
        <dbReference type="Proteomes" id="UP001373496"/>
    </source>
</evidence>
<evidence type="ECO:0000256" key="2">
    <source>
        <dbReference type="SAM" id="Phobius"/>
    </source>
</evidence>
<feature type="compositionally biased region" description="Pro residues" evidence="1">
    <location>
        <begin position="1"/>
        <end position="17"/>
    </location>
</feature>
<dbReference type="Proteomes" id="UP001373496">
    <property type="component" value="Unassembled WGS sequence"/>
</dbReference>
<feature type="compositionally biased region" description="Low complexity" evidence="1">
    <location>
        <begin position="126"/>
        <end position="154"/>
    </location>
</feature>
<reference evidence="3 4" key="1">
    <citation type="submission" date="2024-03" db="EMBL/GenBank/DDBJ databases">
        <title>Draft genome sequence of Klenkia terrae.</title>
        <authorList>
            <person name="Duangmal K."/>
            <person name="Chantavorakit T."/>
        </authorList>
    </citation>
    <scope>NUCLEOTIDE SEQUENCE [LARGE SCALE GENOMIC DNA]</scope>
    <source>
        <strain evidence="3 4">JCM 17786</strain>
    </source>
</reference>
<keyword evidence="4" id="KW-1185">Reference proteome</keyword>
<proteinExistence type="predicted"/>
<feature type="region of interest" description="Disordered" evidence="1">
    <location>
        <begin position="1"/>
        <end position="95"/>
    </location>
</feature>
<gene>
    <name evidence="3" type="ORF">UXQ13_02530</name>
</gene>